<accession>A0A2C6LBP4</accession>
<dbReference type="GeneID" id="94425109"/>
<comment type="caution">
    <text evidence="8">The sequence shown here is derived from an EMBL/GenBank/DDBJ whole genome shotgun (WGS) entry which is preliminary data.</text>
</comment>
<keyword evidence="4 6" id="KW-0472">Membrane</keyword>
<keyword evidence="2 6" id="KW-0812">Transmembrane</keyword>
<name>A0A2C6LBP4_9APIC</name>
<dbReference type="GO" id="GO:0050291">
    <property type="term" value="F:sphingosine N-acyltransferase activity"/>
    <property type="evidence" value="ECO:0007669"/>
    <property type="project" value="InterPro"/>
</dbReference>
<evidence type="ECO:0000256" key="1">
    <source>
        <dbReference type="ARBA" id="ARBA00004141"/>
    </source>
</evidence>
<evidence type="ECO:0000256" key="6">
    <source>
        <dbReference type="SAM" id="Phobius"/>
    </source>
</evidence>
<keyword evidence="3 6" id="KW-1133">Transmembrane helix</keyword>
<dbReference type="PANTHER" id="PTHR12560:SF0">
    <property type="entry name" value="LD18904P"/>
    <property type="match status" value="1"/>
</dbReference>
<dbReference type="EMBL" id="MIGC01000674">
    <property type="protein sequence ID" value="PHJ24454.1"/>
    <property type="molecule type" value="Genomic_DNA"/>
</dbReference>
<dbReference type="InterPro" id="IPR016439">
    <property type="entry name" value="Lag1/Lac1-like"/>
</dbReference>
<proteinExistence type="predicted"/>
<dbReference type="GO" id="GO:0016020">
    <property type="term" value="C:membrane"/>
    <property type="evidence" value="ECO:0007669"/>
    <property type="project" value="UniProtKB-SubCell"/>
</dbReference>
<dbReference type="OrthoDB" id="537032at2759"/>
<evidence type="ECO:0000313" key="9">
    <source>
        <dbReference type="Proteomes" id="UP000221165"/>
    </source>
</evidence>
<evidence type="ECO:0000256" key="4">
    <source>
        <dbReference type="ARBA" id="ARBA00023136"/>
    </source>
</evidence>
<evidence type="ECO:0000256" key="3">
    <source>
        <dbReference type="ARBA" id="ARBA00022989"/>
    </source>
</evidence>
<feature type="transmembrane region" description="Helical" evidence="6">
    <location>
        <begin position="267"/>
        <end position="290"/>
    </location>
</feature>
<dbReference type="PANTHER" id="PTHR12560">
    <property type="entry name" value="LONGEVITY ASSURANCE FACTOR 1 LAG1"/>
    <property type="match status" value="1"/>
</dbReference>
<evidence type="ECO:0000256" key="5">
    <source>
        <dbReference type="SAM" id="MobiDB-lite"/>
    </source>
</evidence>
<evidence type="ECO:0000313" key="8">
    <source>
        <dbReference type="EMBL" id="PHJ24454.1"/>
    </source>
</evidence>
<reference evidence="8 9" key="1">
    <citation type="journal article" date="2017" name="Int. J. Parasitol.">
        <title>The genome of the protozoan parasite Cystoisospora suis and a reverse vaccinology approach to identify vaccine candidates.</title>
        <authorList>
            <person name="Palmieri N."/>
            <person name="Shrestha A."/>
            <person name="Ruttkowski B."/>
            <person name="Beck T."/>
            <person name="Vogl C."/>
            <person name="Tomley F."/>
            <person name="Blake D.P."/>
            <person name="Joachim A."/>
        </authorList>
    </citation>
    <scope>NUCLEOTIDE SEQUENCE [LARGE SCALE GENOMIC DNA]</scope>
    <source>
        <strain evidence="8 9">Wien I</strain>
    </source>
</reference>
<dbReference type="VEuPathDB" id="ToxoDB:CSUI_001693"/>
<comment type="subcellular location">
    <subcellularLocation>
        <location evidence="1">Membrane</location>
        <topology evidence="1">Multi-pass membrane protein</topology>
    </subcellularLocation>
</comment>
<feature type="compositionally biased region" description="Low complexity" evidence="5">
    <location>
        <begin position="369"/>
        <end position="378"/>
    </location>
</feature>
<dbReference type="SMART" id="SM00724">
    <property type="entry name" value="TLC"/>
    <property type="match status" value="1"/>
</dbReference>
<evidence type="ECO:0000256" key="2">
    <source>
        <dbReference type="ARBA" id="ARBA00022692"/>
    </source>
</evidence>
<dbReference type="GO" id="GO:0046513">
    <property type="term" value="P:ceramide biosynthetic process"/>
    <property type="evidence" value="ECO:0007669"/>
    <property type="project" value="InterPro"/>
</dbReference>
<dbReference type="RefSeq" id="XP_067926127.1">
    <property type="nucleotide sequence ID" value="XM_068061898.1"/>
</dbReference>
<feature type="region of interest" description="Disordered" evidence="5">
    <location>
        <begin position="360"/>
        <end position="384"/>
    </location>
</feature>
<organism evidence="8 9">
    <name type="scientific">Cystoisospora suis</name>
    <dbReference type="NCBI Taxonomy" id="483139"/>
    <lineage>
        <taxon>Eukaryota</taxon>
        <taxon>Sar</taxon>
        <taxon>Alveolata</taxon>
        <taxon>Apicomplexa</taxon>
        <taxon>Conoidasida</taxon>
        <taxon>Coccidia</taxon>
        <taxon>Eucoccidiorida</taxon>
        <taxon>Eimeriorina</taxon>
        <taxon>Sarcocystidae</taxon>
        <taxon>Cystoisospora</taxon>
    </lineage>
</organism>
<dbReference type="GO" id="GO:0005783">
    <property type="term" value="C:endoplasmic reticulum"/>
    <property type="evidence" value="ECO:0007669"/>
    <property type="project" value="TreeGrafter"/>
</dbReference>
<protein>
    <submittedName>
        <fullName evidence="8">Longevity-assurance protein domain-containing protein</fullName>
    </submittedName>
</protein>
<dbReference type="InterPro" id="IPR006634">
    <property type="entry name" value="TLC-dom"/>
</dbReference>
<dbReference type="Proteomes" id="UP000221165">
    <property type="component" value="Unassembled WGS sequence"/>
</dbReference>
<sequence>MAKVYRPLNEDLRQFTDISYDADGSVVRYALSYFEHLKERVSQGDGQLSTLNLYLLNPTLDWDDVYFFLGMTVALCLGRLFVSGAMIPSWRNSFSVFKYIANKGQIAKPGKVYKLAENLWYCCWHTTAFLWGMYLLMGEAGTPEAPGWVRKMWQQTDGRWYWITTDAEFEQGSIGWPLLVPSSGIRTYYLTQASFWTSCLVFLRFETRRSDFHVMATHHIATVALVGFSYALSYWRLGHVVLVLHDWVDVLLYCSKSLQYSFIPPRVTDCSFVCFVISYLVARLILFPIYCVWPTIDPTLTHRLSHGRVTDHHSFPGGVALPVFLCVLVGLHIYWFGLIIRMVYRMFRDKREGIKKEISDIRSDDESESTATTSTDTACTKKKK</sequence>
<feature type="transmembrane region" description="Helical" evidence="6">
    <location>
        <begin position="319"/>
        <end position="344"/>
    </location>
</feature>
<gene>
    <name evidence="8" type="ORF">CSUI_001693</name>
</gene>
<keyword evidence="9" id="KW-1185">Reference proteome</keyword>
<feature type="domain" description="TLC" evidence="7">
    <location>
        <begin position="113"/>
        <end position="348"/>
    </location>
</feature>
<feature type="transmembrane region" description="Helical" evidence="6">
    <location>
        <begin position="65"/>
        <end position="82"/>
    </location>
</feature>
<evidence type="ECO:0000259" key="7">
    <source>
        <dbReference type="SMART" id="SM00724"/>
    </source>
</evidence>
<dbReference type="AlphaFoldDB" id="A0A2C6LBP4"/>
<dbReference type="Pfam" id="PF03798">
    <property type="entry name" value="TRAM_LAG1_CLN8"/>
    <property type="match status" value="1"/>
</dbReference>